<evidence type="ECO:0000256" key="8">
    <source>
        <dbReference type="ARBA" id="ARBA00050776"/>
    </source>
</evidence>
<evidence type="ECO:0000259" key="9">
    <source>
        <dbReference type="Pfam" id="PF00266"/>
    </source>
</evidence>
<sequence>MKNIYFDYAATTPLSEKVKGVMVNNILSNIDFGNSGSVTHKFGELANKNIESARKKIADTLGVLPREIIFTSGATESNNLAIKGVLESYQNRGNHIITSKIEHKAVLEVCQYLETKGFYVTYLDVDNKGNINLEDLENAITEQTVLISLMAVNNELGVKNDLSKIGKIAKRNNVLFHVDAAQGYGKIDINVKDMNINLLSVSGHKIYGPKGIGFLYVSSKSPKVKLQKQTHGGAQEFSKRAGTLANHQILGLSIAAEEIFSNKEENLLYIENLRDVFLKELNKEDYIKINTDLDNSYEGILNITFELIKGETLLAMLDEFALSMGSACTSSSIEPSHVLTAIGLTAEEADSTLRISFGIMTTVESVKSLAEAINHKVRLLRSLLPNKDYADV</sequence>
<dbReference type="InterPro" id="IPR000192">
    <property type="entry name" value="Aminotrans_V_dom"/>
</dbReference>
<keyword evidence="11" id="KW-1185">Reference proteome</keyword>
<dbReference type="Gene3D" id="3.40.640.10">
    <property type="entry name" value="Type I PLP-dependent aspartate aminotransferase-like (Major domain)"/>
    <property type="match status" value="1"/>
</dbReference>
<dbReference type="SUPFAM" id="SSF53383">
    <property type="entry name" value="PLP-dependent transferases"/>
    <property type="match status" value="1"/>
</dbReference>
<gene>
    <name evidence="10" type="ORF">ACFPDQ_02495</name>
</gene>
<dbReference type="InterPro" id="IPR015424">
    <property type="entry name" value="PyrdxlP-dep_Trfase"/>
</dbReference>
<name>A0ABV9TB36_9GAMM</name>
<evidence type="ECO:0000256" key="5">
    <source>
        <dbReference type="ARBA" id="ARBA00022898"/>
    </source>
</evidence>
<organism evidence="10 11">
    <name type="scientific">Pseudofrancisella aestuarii</name>
    <dbReference type="NCBI Taxonomy" id="2670347"/>
    <lineage>
        <taxon>Bacteria</taxon>
        <taxon>Pseudomonadati</taxon>
        <taxon>Pseudomonadota</taxon>
        <taxon>Gammaproteobacteria</taxon>
        <taxon>Thiotrichales</taxon>
        <taxon>Francisellaceae</taxon>
        <taxon>Pseudofrancisella</taxon>
    </lineage>
</organism>
<comment type="cofactor">
    <cofactor evidence="1">
        <name>pyridoxal 5'-phosphate</name>
        <dbReference type="ChEBI" id="CHEBI:597326"/>
    </cofactor>
</comment>
<dbReference type="InterPro" id="IPR016454">
    <property type="entry name" value="Cysteine_dSase"/>
</dbReference>
<dbReference type="Proteomes" id="UP001595926">
    <property type="component" value="Unassembled WGS sequence"/>
</dbReference>
<accession>A0ABV9TB36</accession>
<dbReference type="Pfam" id="PF00266">
    <property type="entry name" value="Aminotran_5"/>
    <property type="match status" value="1"/>
</dbReference>
<evidence type="ECO:0000256" key="4">
    <source>
        <dbReference type="ARBA" id="ARBA00022723"/>
    </source>
</evidence>
<dbReference type="InterPro" id="IPR015422">
    <property type="entry name" value="PyrdxlP-dep_Trfase_small"/>
</dbReference>
<evidence type="ECO:0000313" key="10">
    <source>
        <dbReference type="EMBL" id="MFC4891914.1"/>
    </source>
</evidence>
<dbReference type="RefSeq" id="WP_119330363.1">
    <property type="nucleotide sequence ID" value="NZ_JBHSJH010000001.1"/>
</dbReference>
<dbReference type="EMBL" id="JBHSJH010000001">
    <property type="protein sequence ID" value="MFC4891914.1"/>
    <property type="molecule type" value="Genomic_DNA"/>
</dbReference>
<dbReference type="InterPro" id="IPR015421">
    <property type="entry name" value="PyrdxlP-dep_Trfase_major"/>
</dbReference>
<dbReference type="Gene3D" id="3.90.1150.10">
    <property type="entry name" value="Aspartate Aminotransferase, domain 1"/>
    <property type="match status" value="1"/>
</dbReference>
<evidence type="ECO:0000256" key="1">
    <source>
        <dbReference type="ARBA" id="ARBA00001933"/>
    </source>
</evidence>
<evidence type="ECO:0000256" key="2">
    <source>
        <dbReference type="ARBA" id="ARBA00006490"/>
    </source>
</evidence>
<evidence type="ECO:0000313" key="11">
    <source>
        <dbReference type="Proteomes" id="UP001595926"/>
    </source>
</evidence>
<feature type="domain" description="Aminotransferase class V" evidence="9">
    <location>
        <begin position="4"/>
        <end position="369"/>
    </location>
</feature>
<evidence type="ECO:0000256" key="6">
    <source>
        <dbReference type="ARBA" id="ARBA00023004"/>
    </source>
</evidence>
<dbReference type="PIRSF" id="PIRSF005572">
    <property type="entry name" value="NifS"/>
    <property type="match status" value="1"/>
</dbReference>
<keyword evidence="3" id="KW-0808">Transferase</keyword>
<keyword evidence="5" id="KW-0663">Pyridoxal phosphate</keyword>
<keyword evidence="6" id="KW-0408">Iron</keyword>
<comment type="similarity">
    <text evidence="2">Belongs to the class-V pyridoxal-phosphate-dependent aminotransferase family. NifS/IscS subfamily.</text>
</comment>
<proteinExistence type="inferred from homology"/>
<protein>
    <submittedName>
        <fullName evidence="10">Cysteine desulfurase family protein</fullName>
    </submittedName>
</protein>
<evidence type="ECO:0000256" key="7">
    <source>
        <dbReference type="ARBA" id="ARBA00023014"/>
    </source>
</evidence>
<reference evidence="11" key="1">
    <citation type="journal article" date="2019" name="Int. J. Syst. Evol. Microbiol.">
        <title>The Global Catalogue of Microorganisms (GCM) 10K type strain sequencing project: providing services to taxonomists for standard genome sequencing and annotation.</title>
        <authorList>
            <consortium name="The Broad Institute Genomics Platform"/>
            <consortium name="The Broad Institute Genome Sequencing Center for Infectious Disease"/>
            <person name="Wu L."/>
            <person name="Ma J."/>
        </authorList>
    </citation>
    <scope>NUCLEOTIDE SEQUENCE [LARGE SCALE GENOMIC DNA]</scope>
    <source>
        <strain evidence="11">CGMCC 1.13718</strain>
    </source>
</reference>
<keyword evidence="7" id="KW-0411">Iron-sulfur</keyword>
<keyword evidence="4" id="KW-0479">Metal-binding</keyword>
<evidence type="ECO:0000256" key="3">
    <source>
        <dbReference type="ARBA" id="ARBA00022679"/>
    </source>
</evidence>
<dbReference type="PANTHER" id="PTHR11601">
    <property type="entry name" value="CYSTEINE DESULFURYLASE FAMILY MEMBER"/>
    <property type="match status" value="1"/>
</dbReference>
<comment type="catalytic activity">
    <reaction evidence="8">
        <text>(sulfur carrier)-H + L-cysteine = (sulfur carrier)-SH + L-alanine</text>
        <dbReference type="Rhea" id="RHEA:43892"/>
        <dbReference type="Rhea" id="RHEA-COMP:14737"/>
        <dbReference type="Rhea" id="RHEA-COMP:14739"/>
        <dbReference type="ChEBI" id="CHEBI:29917"/>
        <dbReference type="ChEBI" id="CHEBI:35235"/>
        <dbReference type="ChEBI" id="CHEBI:57972"/>
        <dbReference type="ChEBI" id="CHEBI:64428"/>
        <dbReference type="EC" id="2.8.1.7"/>
    </reaction>
</comment>
<dbReference type="PANTHER" id="PTHR11601:SF34">
    <property type="entry name" value="CYSTEINE DESULFURASE"/>
    <property type="match status" value="1"/>
</dbReference>
<comment type="caution">
    <text evidence="10">The sequence shown here is derived from an EMBL/GenBank/DDBJ whole genome shotgun (WGS) entry which is preliminary data.</text>
</comment>